<proteinExistence type="predicted"/>
<evidence type="ECO:0000313" key="1">
    <source>
        <dbReference type="EMBL" id="KZV95408.1"/>
    </source>
</evidence>
<accession>A0A165JVW7</accession>
<gene>
    <name evidence="1" type="ORF">EXIGLDRAFT_610615</name>
</gene>
<evidence type="ECO:0000313" key="2">
    <source>
        <dbReference type="Proteomes" id="UP000077266"/>
    </source>
</evidence>
<name>A0A165JVW7_EXIGL</name>
<evidence type="ECO:0008006" key="3">
    <source>
        <dbReference type="Google" id="ProtNLM"/>
    </source>
</evidence>
<dbReference type="EMBL" id="KV425957">
    <property type="protein sequence ID" value="KZV95408.1"/>
    <property type="molecule type" value="Genomic_DNA"/>
</dbReference>
<feature type="non-terminal residue" evidence="1">
    <location>
        <position position="1"/>
    </location>
</feature>
<protein>
    <recommendedName>
        <fullName evidence="3">RNase H type-1 domain-containing protein</fullName>
    </recommendedName>
</protein>
<dbReference type="AlphaFoldDB" id="A0A165JVW7"/>
<dbReference type="InParanoid" id="A0A165JVW7"/>
<reference evidence="1 2" key="1">
    <citation type="journal article" date="2016" name="Mol. Biol. Evol.">
        <title>Comparative Genomics of Early-Diverging Mushroom-Forming Fungi Provides Insights into the Origins of Lignocellulose Decay Capabilities.</title>
        <authorList>
            <person name="Nagy L.G."/>
            <person name="Riley R."/>
            <person name="Tritt A."/>
            <person name="Adam C."/>
            <person name="Daum C."/>
            <person name="Floudas D."/>
            <person name="Sun H."/>
            <person name="Yadav J.S."/>
            <person name="Pangilinan J."/>
            <person name="Larsson K.H."/>
            <person name="Matsuura K."/>
            <person name="Barry K."/>
            <person name="Labutti K."/>
            <person name="Kuo R."/>
            <person name="Ohm R.A."/>
            <person name="Bhattacharya S.S."/>
            <person name="Shirouzu T."/>
            <person name="Yoshinaga Y."/>
            <person name="Martin F.M."/>
            <person name="Grigoriev I.V."/>
            <person name="Hibbett D.S."/>
        </authorList>
    </citation>
    <scope>NUCLEOTIDE SEQUENCE [LARGE SCALE GENOMIC DNA]</scope>
    <source>
        <strain evidence="1 2">HHB12029</strain>
    </source>
</reference>
<keyword evidence="2" id="KW-1185">Reference proteome</keyword>
<dbReference type="OrthoDB" id="3249498at2759"/>
<dbReference type="Proteomes" id="UP000077266">
    <property type="component" value="Unassembled WGS sequence"/>
</dbReference>
<organism evidence="1 2">
    <name type="scientific">Exidia glandulosa HHB12029</name>
    <dbReference type="NCBI Taxonomy" id="1314781"/>
    <lineage>
        <taxon>Eukaryota</taxon>
        <taxon>Fungi</taxon>
        <taxon>Dikarya</taxon>
        <taxon>Basidiomycota</taxon>
        <taxon>Agaricomycotina</taxon>
        <taxon>Agaricomycetes</taxon>
        <taxon>Auriculariales</taxon>
        <taxon>Exidiaceae</taxon>
        <taxon>Exidia</taxon>
    </lineage>
</organism>
<sequence length="81" mass="8613">TIHMFRSLKAGPLFNPIILASCQIQLERAVAFRAFHVPGLQNGVADALSRNRLDLATALAPGLLIQPFTAPSLPLTPPNAA</sequence>